<feature type="compositionally biased region" description="Gly residues" evidence="1">
    <location>
        <begin position="470"/>
        <end position="481"/>
    </location>
</feature>
<feature type="compositionally biased region" description="Basic and acidic residues" evidence="1">
    <location>
        <begin position="58"/>
        <end position="77"/>
    </location>
</feature>
<feature type="region of interest" description="Disordered" evidence="1">
    <location>
        <begin position="148"/>
        <end position="170"/>
    </location>
</feature>
<evidence type="ECO:0000259" key="2">
    <source>
        <dbReference type="Pfam" id="PF02120"/>
    </source>
</evidence>
<accession>A0A6I3KLZ4</accession>
<reference evidence="3 4" key="1">
    <citation type="submission" date="2019-11" db="EMBL/GenBank/DDBJ databases">
        <title>Identification of a novel strain.</title>
        <authorList>
            <person name="Xu Q."/>
            <person name="Wang G."/>
        </authorList>
    </citation>
    <scope>NUCLEOTIDE SEQUENCE [LARGE SCALE GENOMIC DNA]</scope>
    <source>
        <strain evidence="4">xq</strain>
    </source>
</reference>
<feature type="compositionally biased region" description="Polar residues" evidence="1">
    <location>
        <begin position="154"/>
        <end position="163"/>
    </location>
</feature>
<feature type="compositionally biased region" description="Polar residues" evidence="1">
    <location>
        <begin position="487"/>
        <end position="497"/>
    </location>
</feature>
<dbReference type="AlphaFoldDB" id="A0A6I3KLZ4"/>
<organism evidence="3 4">
    <name type="scientific">Hyphomicrobium album</name>
    <dbReference type="NCBI Taxonomy" id="2665159"/>
    <lineage>
        <taxon>Bacteria</taxon>
        <taxon>Pseudomonadati</taxon>
        <taxon>Pseudomonadota</taxon>
        <taxon>Alphaproteobacteria</taxon>
        <taxon>Hyphomicrobiales</taxon>
        <taxon>Hyphomicrobiaceae</taxon>
        <taxon>Hyphomicrobium</taxon>
    </lineage>
</organism>
<feature type="region of interest" description="Disordered" evidence="1">
    <location>
        <begin position="1"/>
        <end position="105"/>
    </location>
</feature>
<feature type="domain" description="Flagellar hook-length control protein-like C-terminal" evidence="2">
    <location>
        <begin position="364"/>
        <end position="435"/>
    </location>
</feature>
<evidence type="ECO:0000256" key="1">
    <source>
        <dbReference type="SAM" id="MobiDB-lite"/>
    </source>
</evidence>
<comment type="caution">
    <text evidence="3">The sequence shown here is derived from an EMBL/GenBank/DDBJ whole genome shotgun (WGS) entry which is preliminary data.</text>
</comment>
<name>A0A6I3KLZ4_9HYPH</name>
<feature type="compositionally biased region" description="Low complexity" evidence="1">
    <location>
        <begin position="453"/>
        <end position="463"/>
    </location>
</feature>
<dbReference type="Pfam" id="PF02120">
    <property type="entry name" value="Flg_hook"/>
    <property type="match status" value="1"/>
</dbReference>
<sequence length="504" mass="51812">MTTPGAVSGQATTSSKAGVGAVRDTGAKSAPGGQTAEGEDGFGDVLSKLQNSDSDEPALPKDHPRAGERTNARRHTIEAQLVPEGSRADPNVGSVPDVSDNDLQLLSDPQLDGAVTVQSDPLGLIATVPNGVAGVAPLNLVPSSAKNEPGAPTLFSSPPQSADPTAAAGETRSVTFRQTEAGLQLPAEATAKGELGNIDHLATASDPALARLAPLGTANDKDKLERAQRSRTPVTSMDISTPQAANGAAALVQRHEISAAIDRPNASVQRQETHFAPLSTVGPQASVSVGDGSKSATPPEAYGGEAAAAPDLVAAALPSFEDSSSIAMPPAQQIAGRIAAEATSAPEFAERTDMAPPMQQGMKPALKILQIQLQPADLGTVTVRMELKDTELTLHVGADRKETADLIRNDQDTLTNLLRSAGYNVDTGSVRIMDDRTLSSQQPGQQGAQTNLQSSAQSQSGASDRQGHAQRGGTGTNGGDTGHQTGRNDTNETTTNRPGRGVYV</sequence>
<proteinExistence type="predicted"/>
<dbReference type="InterPro" id="IPR038610">
    <property type="entry name" value="FliK-like_C_sf"/>
</dbReference>
<feature type="region of interest" description="Disordered" evidence="1">
    <location>
        <begin position="437"/>
        <end position="504"/>
    </location>
</feature>
<dbReference type="CDD" id="cd17470">
    <property type="entry name" value="T3SS_Flik_C"/>
    <property type="match status" value="1"/>
</dbReference>
<gene>
    <name evidence="3" type="ORF">GIW81_10615</name>
</gene>
<feature type="region of interest" description="Disordered" evidence="1">
    <location>
        <begin position="281"/>
        <end position="302"/>
    </location>
</feature>
<evidence type="ECO:0000313" key="4">
    <source>
        <dbReference type="Proteomes" id="UP000440694"/>
    </source>
</evidence>
<protein>
    <recommendedName>
        <fullName evidence="2">Flagellar hook-length control protein-like C-terminal domain-containing protein</fullName>
    </recommendedName>
</protein>
<dbReference type="Proteomes" id="UP000440694">
    <property type="component" value="Unassembled WGS sequence"/>
</dbReference>
<feature type="compositionally biased region" description="Polar residues" evidence="1">
    <location>
        <begin position="1"/>
        <end position="16"/>
    </location>
</feature>
<dbReference type="EMBL" id="WMBQ01000001">
    <property type="protein sequence ID" value="MTD94782.1"/>
    <property type="molecule type" value="Genomic_DNA"/>
</dbReference>
<keyword evidence="4" id="KW-1185">Reference proteome</keyword>
<feature type="compositionally biased region" description="Polar residues" evidence="1">
    <location>
        <begin position="438"/>
        <end position="452"/>
    </location>
</feature>
<dbReference type="Gene3D" id="3.30.750.140">
    <property type="match status" value="1"/>
</dbReference>
<dbReference type="InterPro" id="IPR021136">
    <property type="entry name" value="Flagellar_hook_control-like_C"/>
</dbReference>
<evidence type="ECO:0000313" key="3">
    <source>
        <dbReference type="EMBL" id="MTD94782.1"/>
    </source>
</evidence>